<gene>
    <name evidence="1" type="ORF">BpHYR1_042465</name>
</gene>
<protein>
    <submittedName>
        <fullName evidence="1">Uncharacterized protein</fullName>
    </submittedName>
</protein>
<comment type="caution">
    <text evidence="1">The sequence shown here is derived from an EMBL/GenBank/DDBJ whole genome shotgun (WGS) entry which is preliminary data.</text>
</comment>
<dbReference type="EMBL" id="REGN01001962">
    <property type="protein sequence ID" value="RNA31254.1"/>
    <property type="molecule type" value="Genomic_DNA"/>
</dbReference>
<reference evidence="1 2" key="1">
    <citation type="journal article" date="2018" name="Sci. Rep.">
        <title>Genomic signatures of local adaptation to the degree of environmental predictability in rotifers.</title>
        <authorList>
            <person name="Franch-Gras L."/>
            <person name="Hahn C."/>
            <person name="Garcia-Roger E.M."/>
            <person name="Carmona M.J."/>
            <person name="Serra M."/>
            <person name="Gomez A."/>
        </authorList>
    </citation>
    <scope>NUCLEOTIDE SEQUENCE [LARGE SCALE GENOMIC DNA]</scope>
    <source>
        <strain evidence="1">HYR1</strain>
    </source>
</reference>
<organism evidence="1 2">
    <name type="scientific">Brachionus plicatilis</name>
    <name type="common">Marine rotifer</name>
    <name type="synonym">Brachionus muelleri</name>
    <dbReference type="NCBI Taxonomy" id="10195"/>
    <lineage>
        <taxon>Eukaryota</taxon>
        <taxon>Metazoa</taxon>
        <taxon>Spiralia</taxon>
        <taxon>Gnathifera</taxon>
        <taxon>Rotifera</taxon>
        <taxon>Eurotatoria</taxon>
        <taxon>Monogononta</taxon>
        <taxon>Pseudotrocha</taxon>
        <taxon>Ploima</taxon>
        <taxon>Brachionidae</taxon>
        <taxon>Brachionus</taxon>
    </lineage>
</organism>
<dbReference type="AlphaFoldDB" id="A0A3M7S5Z5"/>
<dbReference type="Proteomes" id="UP000276133">
    <property type="component" value="Unassembled WGS sequence"/>
</dbReference>
<keyword evidence="2" id="KW-1185">Reference proteome</keyword>
<evidence type="ECO:0000313" key="1">
    <source>
        <dbReference type="EMBL" id="RNA31254.1"/>
    </source>
</evidence>
<accession>A0A3M7S5Z5</accession>
<evidence type="ECO:0000313" key="2">
    <source>
        <dbReference type="Proteomes" id="UP000276133"/>
    </source>
</evidence>
<name>A0A3M7S5Z5_BRAPC</name>
<proteinExistence type="predicted"/>
<sequence>MSGMSDTRAMMVLDKFETELEFCADILGPGLPATSPSDTLTFVRIFAALHILGIADAQAVKGVLQNLGLLKVLLGKVGGGDRVQLESETRVNGFTGQNAHTFLQKVGLRLFVCSTTHRIWCCWDAFLSSGRAQSLLGGSRHSPGRSCGSRPEAPKRACVSIFLEARTNRPGRTKPTFCVSANRMDRRTLVGSLFCDYYVKNNCELQKNKRIFRHPPILIRTEITSKNFTILFKILKPGLELTLRRFLLFFYYALKGLVALFKI</sequence>